<dbReference type="Proteomes" id="UP000499080">
    <property type="component" value="Unassembled WGS sequence"/>
</dbReference>
<proteinExistence type="predicted"/>
<keyword evidence="2" id="KW-1185">Reference proteome</keyword>
<evidence type="ECO:0000313" key="2">
    <source>
        <dbReference type="Proteomes" id="UP000499080"/>
    </source>
</evidence>
<dbReference type="AlphaFoldDB" id="A0A4Y2MTE9"/>
<organism evidence="1 2">
    <name type="scientific">Araneus ventricosus</name>
    <name type="common">Orbweaver spider</name>
    <name type="synonym">Epeira ventricosa</name>
    <dbReference type="NCBI Taxonomy" id="182803"/>
    <lineage>
        <taxon>Eukaryota</taxon>
        <taxon>Metazoa</taxon>
        <taxon>Ecdysozoa</taxon>
        <taxon>Arthropoda</taxon>
        <taxon>Chelicerata</taxon>
        <taxon>Arachnida</taxon>
        <taxon>Araneae</taxon>
        <taxon>Araneomorphae</taxon>
        <taxon>Entelegynae</taxon>
        <taxon>Araneoidea</taxon>
        <taxon>Araneidae</taxon>
        <taxon>Araneus</taxon>
    </lineage>
</organism>
<comment type="caution">
    <text evidence="1">The sequence shown here is derived from an EMBL/GenBank/DDBJ whole genome shotgun (WGS) entry which is preliminary data.</text>
</comment>
<reference evidence="1 2" key="1">
    <citation type="journal article" date="2019" name="Sci. Rep.">
        <title>Orb-weaving spider Araneus ventricosus genome elucidates the spidroin gene catalogue.</title>
        <authorList>
            <person name="Kono N."/>
            <person name="Nakamura H."/>
            <person name="Ohtoshi R."/>
            <person name="Moran D.A.P."/>
            <person name="Shinohara A."/>
            <person name="Yoshida Y."/>
            <person name="Fujiwara M."/>
            <person name="Mori M."/>
            <person name="Tomita M."/>
            <person name="Arakawa K."/>
        </authorList>
    </citation>
    <scope>NUCLEOTIDE SEQUENCE [LARGE SCALE GENOMIC DNA]</scope>
</reference>
<dbReference type="EMBL" id="BGPR01007847">
    <property type="protein sequence ID" value="GBN29963.1"/>
    <property type="molecule type" value="Genomic_DNA"/>
</dbReference>
<name>A0A4Y2MTE9_ARAVE</name>
<gene>
    <name evidence="1" type="ORF">AVEN_122904_1</name>
</gene>
<sequence>MIKAIFKKSCYIISKSDNIAPKKLKKKETINESQKKDKLKLAVYHCVLYLHMAFVRLVAESRVRNQRVLDWRTNSTNFQPYMWTKCKLNPSRSNAFLLVCMA</sequence>
<accession>A0A4Y2MTE9</accession>
<protein>
    <submittedName>
        <fullName evidence="1">Uncharacterized protein</fullName>
    </submittedName>
</protein>
<evidence type="ECO:0000313" key="1">
    <source>
        <dbReference type="EMBL" id="GBN29963.1"/>
    </source>
</evidence>